<keyword evidence="3" id="KW-0812">Transmembrane</keyword>
<feature type="transmembrane region" description="Helical" evidence="3">
    <location>
        <begin position="417"/>
        <end position="435"/>
    </location>
</feature>
<feature type="region of interest" description="Disordered" evidence="2">
    <location>
        <begin position="1"/>
        <end position="163"/>
    </location>
</feature>
<protein>
    <submittedName>
        <fullName evidence="4">Uncharacterized protein</fullName>
    </submittedName>
</protein>
<keyword evidence="5" id="KW-1185">Reference proteome</keyword>
<feature type="compositionally biased region" description="Basic and acidic residues" evidence="2">
    <location>
        <begin position="371"/>
        <end position="390"/>
    </location>
</feature>
<feature type="compositionally biased region" description="Basic and acidic residues" evidence="2">
    <location>
        <begin position="125"/>
        <end position="134"/>
    </location>
</feature>
<feature type="compositionally biased region" description="Polar residues" evidence="2">
    <location>
        <begin position="106"/>
        <end position="123"/>
    </location>
</feature>
<gene>
    <name evidence="4" type="ORF">TWF506_003967</name>
</gene>
<keyword evidence="1" id="KW-0175">Coiled coil</keyword>
<evidence type="ECO:0000256" key="2">
    <source>
        <dbReference type="SAM" id="MobiDB-lite"/>
    </source>
</evidence>
<evidence type="ECO:0000256" key="1">
    <source>
        <dbReference type="SAM" id="Coils"/>
    </source>
</evidence>
<proteinExistence type="predicted"/>
<evidence type="ECO:0000256" key="3">
    <source>
        <dbReference type="SAM" id="Phobius"/>
    </source>
</evidence>
<evidence type="ECO:0000313" key="4">
    <source>
        <dbReference type="EMBL" id="KAK6499339.1"/>
    </source>
</evidence>
<feature type="compositionally biased region" description="Pro residues" evidence="2">
    <location>
        <begin position="140"/>
        <end position="151"/>
    </location>
</feature>
<keyword evidence="3" id="KW-1133">Transmembrane helix</keyword>
<accession>A0AAN8P4J6</accession>
<name>A0AAN8P4J6_9PEZI</name>
<reference evidence="4 5" key="1">
    <citation type="submission" date="2019-10" db="EMBL/GenBank/DDBJ databases">
        <authorList>
            <person name="Palmer J.M."/>
        </authorList>
    </citation>
    <scope>NUCLEOTIDE SEQUENCE [LARGE SCALE GENOMIC DNA]</scope>
    <source>
        <strain evidence="4 5">TWF506</strain>
    </source>
</reference>
<dbReference type="EMBL" id="JAVHJM010000013">
    <property type="protein sequence ID" value="KAK6499339.1"/>
    <property type="molecule type" value="Genomic_DNA"/>
</dbReference>
<feature type="compositionally biased region" description="Basic and acidic residues" evidence="2">
    <location>
        <begin position="66"/>
        <end position="96"/>
    </location>
</feature>
<feature type="region of interest" description="Disordered" evidence="2">
    <location>
        <begin position="365"/>
        <end position="394"/>
    </location>
</feature>
<feature type="coiled-coil region" evidence="1">
    <location>
        <begin position="304"/>
        <end position="345"/>
    </location>
</feature>
<feature type="transmembrane region" description="Helical" evidence="3">
    <location>
        <begin position="447"/>
        <end position="463"/>
    </location>
</feature>
<evidence type="ECO:0000313" key="5">
    <source>
        <dbReference type="Proteomes" id="UP001307849"/>
    </source>
</evidence>
<organism evidence="4 5">
    <name type="scientific">Arthrobotrys conoides</name>
    <dbReference type="NCBI Taxonomy" id="74498"/>
    <lineage>
        <taxon>Eukaryota</taxon>
        <taxon>Fungi</taxon>
        <taxon>Dikarya</taxon>
        <taxon>Ascomycota</taxon>
        <taxon>Pezizomycotina</taxon>
        <taxon>Orbiliomycetes</taxon>
        <taxon>Orbiliales</taxon>
        <taxon>Orbiliaceae</taxon>
        <taxon>Arthrobotrys</taxon>
    </lineage>
</organism>
<feature type="transmembrane region" description="Helical" evidence="3">
    <location>
        <begin position="469"/>
        <end position="488"/>
    </location>
</feature>
<sequence length="489" mass="53963">MAKKKAGAGGSGAAKNKSKPPKGKLPTFLNNAPSPSHSRESSPPPAQPVEESENTQPEIAGNKPPEVTENKPTETTDTKPIDSTKDLNTKSIDSTKKSNAKPIESFENTPPQVISTPAPNITETKPPKITENKPPKLTSPTPPKPANPSKPTPALQALSQKWDQKSQELTTAINLLITTPNREQKDAIKNQLEILAKEFIAIREGLTEAEESNHVGDIIPIRVSMIQRLKEARKVLEEFFAKDREGGKGVEVEGKCVVEVEMATAVEEKIAIEAEKIVLGEEKSAVEKVEDVVEKEATGLMKNIAAFDEKEAAVKKETARLERERAALEAEKAAVTEEKIAVETEQIAIKEEKIAVEAEKVTIGKETANPQKKEDTRTKNTSTLEKESADTKNQALDLNEETEHEGPITGHFRISDFLAVPAAGHFLYACHFALLPTFLALSDGKPLWMRMCIWMIWALPNFFWDFTKFIRILTGAVAYFLLCFYYIYG</sequence>
<dbReference type="Proteomes" id="UP001307849">
    <property type="component" value="Unassembled WGS sequence"/>
</dbReference>
<comment type="caution">
    <text evidence="4">The sequence shown here is derived from an EMBL/GenBank/DDBJ whole genome shotgun (WGS) entry which is preliminary data.</text>
</comment>
<dbReference type="AlphaFoldDB" id="A0AAN8P4J6"/>
<keyword evidence="3" id="KW-0472">Membrane</keyword>